<feature type="transmembrane region" description="Helical" evidence="1">
    <location>
        <begin position="424"/>
        <end position="445"/>
    </location>
</feature>
<feature type="transmembrane region" description="Helical" evidence="1">
    <location>
        <begin position="346"/>
        <end position="368"/>
    </location>
</feature>
<gene>
    <name evidence="3" type="primary">LOC113790592</name>
</gene>
<sequence length="457" mass="54942">MMKKLFIFLSIFYDNLYSIISNLFSGFILNDFINASRMIWPLLMNHPLAYFEHYFICYRIVGIREQNQKQFQQIVRDPLRMMYIIMGFFALRLIYFTYSTKYSNDQTWIILNGNIIHQNGLDNYANLFVVLLIIQSIIYLNMLYYNNPNANLLDRVLIRKQKRVFFRPYHYRKYSAVDFVEFTMKTWLHLLYYFIIYVDLCILASFWSAYRFIVQNRNEFFNQGFFGYLRIVQVFLNRISFSLSFIIYAHANAMMATTAMAFMVILTVLCWQTRQFLLHNDKGQLSNHIWHTLSRFQTCHTKNLKRFGLGSIYSRALLIFLAINIPFNCYQLIFLTYRTDNWKIRYFCGSIWFQQVICIFGIHLMFAMCNDSFQKSSKRFISLLAINHRKFHQIDFGRQLKITNYGESFHTKNKYGLTYGNVELVSMMEFVKFSLLYSQALMFIYSRMIDRRSLNGK</sequence>
<dbReference type="AlphaFoldDB" id="A0A6P6XTC2"/>
<feature type="transmembrane region" description="Helical" evidence="1">
    <location>
        <begin position="124"/>
        <end position="145"/>
    </location>
</feature>
<dbReference type="OrthoDB" id="6527931at2759"/>
<organism evidence="2 3">
    <name type="scientific">Dermatophagoides pteronyssinus</name>
    <name type="common">European house dust mite</name>
    <dbReference type="NCBI Taxonomy" id="6956"/>
    <lineage>
        <taxon>Eukaryota</taxon>
        <taxon>Metazoa</taxon>
        <taxon>Ecdysozoa</taxon>
        <taxon>Arthropoda</taxon>
        <taxon>Chelicerata</taxon>
        <taxon>Arachnida</taxon>
        <taxon>Acari</taxon>
        <taxon>Acariformes</taxon>
        <taxon>Sarcoptiformes</taxon>
        <taxon>Astigmata</taxon>
        <taxon>Psoroptidia</taxon>
        <taxon>Analgoidea</taxon>
        <taxon>Pyroglyphidae</taxon>
        <taxon>Dermatophagoidinae</taxon>
        <taxon>Dermatophagoides</taxon>
    </lineage>
</organism>
<feature type="transmembrane region" description="Helical" evidence="1">
    <location>
        <begin position="312"/>
        <end position="334"/>
    </location>
</feature>
<reference evidence="3" key="1">
    <citation type="submission" date="2025-08" db="UniProtKB">
        <authorList>
            <consortium name="RefSeq"/>
        </authorList>
    </citation>
    <scope>IDENTIFICATION</scope>
    <source>
        <strain evidence="3">Airmid</strain>
    </source>
</reference>
<feature type="transmembrane region" description="Helical" evidence="1">
    <location>
        <begin position="255"/>
        <end position="274"/>
    </location>
</feature>
<keyword evidence="2" id="KW-1185">Reference proteome</keyword>
<dbReference type="RefSeq" id="XP_027196081.1">
    <property type="nucleotide sequence ID" value="XM_027340280.1"/>
</dbReference>
<keyword evidence="1" id="KW-0472">Membrane</keyword>
<keyword evidence="1" id="KW-1133">Transmembrane helix</keyword>
<proteinExistence type="predicted"/>
<evidence type="ECO:0000313" key="3">
    <source>
        <dbReference type="RefSeq" id="XP_027196081.1"/>
    </source>
</evidence>
<evidence type="ECO:0000256" key="1">
    <source>
        <dbReference type="SAM" id="Phobius"/>
    </source>
</evidence>
<accession>A0A6P6XTC2</accession>
<name>A0A6P6XTC2_DERPT</name>
<dbReference type="Proteomes" id="UP000515146">
    <property type="component" value="Unplaced"/>
</dbReference>
<feature type="transmembrane region" description="Helical" evidence="1">
    <location>
        <begin position="190"/>
        <end position="213"/>
    </location>
</feature>
<protein>
    <submittedName>
        <fullName evidence="3">Uncharacterized protein LOC113790592</fullName>
    </submittedName>
</protein>
<dbReference type="KEGG" id="dpte:113790592"/>
<feature type="transmembrane region" description="Helical" evidence="1">
    <location>
        <begin position="81"/>
        <end position="98"/>
    </location>
</feature>
<keyword evidence="1" id="KW-0812">Transmembrane</keyword>
<dbReference type="InParanoid" id="A0A6P6XTC2"/>
<evidence type="ECO:0000313" key="2">
    <source>
        <dbReference type="Proteomes" id="UP000515146"/>
    </source>
</evidence>